<feature type="region of interest" description="Disordered" evidence="5">
    <location>
        <begin position="178"/>
        <end position="204"/>
    </location>
</feature>
<evidence type="ECO:0000256" key="6">
    <source>
        <dbReference type="SAM" id="Phobius"/>
    </source>
</evidence>
<keyword evidence="2 6" id="KW-0812">Transmembrane</keyword>
<reference evidence="7 8" key="1">
    <citation type="submission" date="2021-06" db="EMBL/GenBank/DDBJ databases">
        <title>A haploid diamondback moth (Plutella xylostella L.) genome assembly resolves 31 chromosomes and identifies a diamide resistance mutation.</title>
        <authorList>
            <person name="Ward C.M."/>
            <person name="Perry K.D."/>
            <person name="Baker G."/>
            <person name="Powis K."/>
            <person name="Heckel D.G."/>
            <person name="Baxter S.W."/>
        </authorList>
    </citation>
    <scope>NUCLEOTIDE SEQUENCE [LARGE SCALE GENOMIC DNA]</scope>
    <source>
        <strain evidence="7 8">LV</strain>
        <tissue evidence="7">Single pupa</tissue>
    </source>
</reference>
<evidence type="ECO:0000256" key="5">
    <source>
        <dbReference type="SAM" id="MobiDB-lite"/>
    </source>
</evidence>
<keyword evidence="3 6" id="KW-1133">Transmembrane helix</keyword>
<evidence type="ECO:0000256" key="3">
    <source>
        <dbReference type="ARBA" id="ARBA00022989"/>
    </source>
</evidence>
<proteinExistence type="predicted"/>
<dbReference type="InterPro" id="IPR050382">
    <property type="entry name" value="MFS_Na/Anion_cotransporter"/>
</dbReference>
<dbReference type="EMBL" id="JAHIBW010000008">
    <property type="protein sequence ID" value="KAG7308947.1"/>
    <property type="molecule type" value="Genomic_DNA"/>
</dbReference>
<evidence type="ECO:0008006" key="9">
    <source>
        <dbReference type="Google" id="ProtNLM"/>
    </source>
</evidence>
<feature type="transmembrane region" description="Helical" evidence="6">
    <location>
        <begin position="6"/>
        <end position="31"/>
    </location>
</feature>
<evidence type="ECO:0000256" key="1">
    <source>
        <dbReference type="ARBA" id="ARBA00004141"/>
    </source>
</evidence>
<comment type="subcellular location">
    <subcellularLocation>
        <location evidence="1">Membrane</location>
        <topology evidence="1">Multi-pass membrane protein</topology>
    </subcellularLocation>
</comment>
<feature type="transmembrane region" description="Helical" evidence="6">
    <location>
        <begin position="43"/>
        <end position="62"/>
    </location>
</feature>
<name>A0ABQ7QV66_PLUXY</name>
<accession>A0ABQ7QV66</accession>
<evidence type="ECO:0000256" key="2">
    <source>
        <dbReference type="ARBA" id="ARBA00022692"/>
    </source>
</evidence>
<gene>
    <name evidence="7" type="ORF">JYU34_006219</name>
</gene>
<protein>
    <recommendedName>
        <fullName evidence="9">Inorganic phosphate cotransporter</fullName>
    </recommendedName>
</protein>
<feature type="transmembrane region" description="Helical" evidence="6">
    <location>
        <begin position="137"/>
        <end position="155"/>
    </location>
</feature>
<dbReference type="Pfam" id="PF07690">
    <property type="entry name" value="MFS_1"/>
    <property type="match status" value="1"/>
</dbReference>
<dbReference type="SUPFAM" id="SSF103473">
    <property type="entry name" value="MFS general substrate transporter"/>
    <property type="match status" value="1"/>
</dbReference>
<dbReference type="InterPro" id="IPR011701">
    <property type="entry name" value="MFS"/>
</dbReference>
<dbReference type="PANTHER" id="PTHR11662">
    <property type="entry name" value="SOLUTE CARRIER FAMILY 17"/>
    <property type="match status" value="1"/>
</dbReference>
<dbReference type="Proteomes" id="UP000823941">
    <property type="component" value="Chromosome 8"/>
</dbReference>
<feature type="transmembrane region" description="Helical" evidence="6">
    <location>
        <begin position="102"/>
        <end position="125"/>
    </location>
</feature>
<dbReference type="InterPro" id="IPR036259">
    <property type="entry name" value="MFS_trans_sf"/>
</dbReference>
<evidence type="ECO:0000256" key="4">
    <source>
        <dbReference type="ARBA" id="ARBA00023136"/>
    </source>
</evidence>
<sequence>MTFLNGVISALPSLGLCLLSFPTGFLSDLVLRRRWLSITASRKLFNTVGLWGPALALIGLSYSGDVTTAVVCLVFSVALNAGVIPGFMLVHLDMAPAVAGPLMGVTNGISNGLAILAPLVTAAILDDETDPLQWRKVFLLSALVYLITNGFFLLFGTSERQPWNEPAATSKCQPCQPAAASKCQPCKPAADPDRSSSGKRPWTL</sequence>
<keyword evidence="4 6" id="KW-0472">Membrane</keyword>
<feature type="transmembrane region" description="Helical" evidence="6">
    <location>
        <begin position="68"/>
        <end position="90"/>
    </location>
</feature>
<organism evidence="7 8">
    <name type="scientific">Plutella xylostella</name>
    <name type="common">Diamondback moth</name>
    <name type="synonym">Plutella maculipennis</name>
    <dbReference type="NCBI Taxonomy" id="51655"/>
    <lineage>
        <taxon>Eukaryota</taxon>
        <taxon>Metazoa</taxon>
        <taxon>Ecdysozoa</taxon>
        <taxon>Arthropoda</taxon>
        <taxon>Hexapoda</taxon>
        <taxon>Insecta</taxon>
        <taxon>Pterygota</taxon>
        <taxon>Neoptera</taxon>
        <taxon>Endopterygota</taxon>
        <taxon>Lepidoptera</taxon>
        <taxon>Glossata</taxon>
        <taxon>Ditrysia</taxon>
        <taxon>Yponomeutoidea</taxon>
        <taxon>Plutellidae</taxon>
        <taxon>Plutella</taxon>
    </lineage>
</organism>
<evidence type="ECO:0000313" key="7">
    <source>
        <dbReference type="EMBL" id="KAG7308947.1"/>
    </source>
</evidence>
<keyword evidence="8" id="KW-1185">Reference proteome</keyword>
<evidence type="ECO:0000313" key="8">
    <source>
        <dbReference type="Proteomes" id="UP000823941"/>
    </source>
</evidence>
<dbReference type="Gene3D" id="1.20.1250.20">
    <property type="entry name" value="MFS general substrate transporter like domains"/>
    <property type="match status" value="1"/>
</dbReference>
<comment type="caution">
    <text evidence="7">The sequence shown here is derived from an EMBL/GenBank/DDBJ whole genome shotgun (WGS) entry which is preliminary data.</text>
</comment>
<dbReference type="PANTHER" id="PTHR11662:SF399">
    <property type="entry name" value="FI19708P1-RELATED"/>
    <property type="match status" value="1"/>
</dbReference>